<proteinExistence type="predicted"/>
<gene>
    <name evidence="1" type="ORF">I7V27_05895</name>
</gene>
<comment type="caution">
    <text evidence="1">The sequence shown here is derived from an EMBL/GenBank/DDBJ whole genome shotgun (WGS) entry which is preliminary data.</text>
</comment>
<sequence length="122" mass="13668">MEWNKEAAIRLINARAGTRSQHACARYTREAIAAGGIRLDTTNLAKNYGSLLERAGFVKLWPGETILEGDVIVIQGITANEAGHMAMFNGSFWVSDFRQSKDIYPGPGYRKARPAYQIYRMK</sequence>
<reference evidence="1" key="1">
    <citation type="submission" date="2020-12" db="EMBL/GenBank/DDBJ databases">
        <title>Draft genome sequence of Enterobacter spp., Lelliottia spp. and Serratia spp. isolated from drinking water reservoirs and lakes.</title>
        <authorList>
            <person name="Reitter C."/>
            <person name="Neuhaus K."/>
            <person name="Huegler M."/>
        </authorList>
    </citation>
    <scope>NUCLEOTIDE SEQUENCE</scope>
    <source>
        <strain evidence="1">TZW15</strain>
    </source>
</reference>
<accession>A0AAP2ABQ4</accession>
<name>A0AAP2ABQ4_LELAM</name>
<dbReference type="Proteomes" id="UP000653275">
    <property type="component" value="Unassembled WGS sequence"/>
</dbReference>
<evidence type="ECO:0008006" key="3">
    <source>
        <dbReference type="Google" id="ProtNLM"/>
    </source>
</evidence>
<evidence type="ECO:0000313" key="1">
    <source>
        <dbReference type="EMBL" id="MBL5933993.1"/>
    </source>
</evidence>
<protein>
    <recommendedName>
        <fullName evidence="3">NlpC/P60 domain-containing protein</fullName>
    </recommendedName>
</protein>
<dbReference type="AlphaFoldDB" id="A0AAP2ABQ4"/>
<evidence type="ECO:0000313" key="2">
    <source>
        <dbReference type="Proteomes" id="UP000653275"/>
    </source>
</evidence>
<organism evidence="1 2">
    <name type="scientific">Lelliottia amnigena</name>
    <name type="common">Enterobacter amnigenus</name>
    <dbReference type="NCBI Taxonomy" id="61646"/>
    <lineage>
        <taxon>Bacteria</taxon>
        <taxon>Pseudomonadati</taxon>
        <taxon>Pseudomonadota</taxon>
        <taxon>Gammaproteobacteria</taxon>
        <taxon>Enterobacterales</taxon>
        <taxon>Enterobacteriaceae</taxon>
        <taxon>Lelliottia</taxon>
    </lineage>
</organism>
<dbReference type="EMBL" id="JAENMS010000002">
    <property type="protein sequence ID" value="MBL5933993.1"/>
    <property type="molecule type" value="Genomic_DNA"/>
</dbReference>
<dbReference type="Gene3D" id="3.90.1720.10">
    <property type="entry name" value="endopeptidase domain like (from Nostoc punctiforme)"/>
    <property type="match status" value="1"/>
</dbReference>